<evidence type="ECO:0000313" key="1">
    <source>
        <dbReference type="EMBL" id="VEU72680.1"/>
    </source>
</evidence>
<dbReference type="AlphaFoldDB" id="A0A449AYU9"/>
<evidence type="ECO:0000313" key="2">
    <source>
        <dbReference type="Proteomes" id="UP000289862"/>
    </source>
</evidence>
<protein>
    <submittedName>
        <fullName evidence="1">Uncharacterized protein</fullName>
    </submittedName>
</protein>
<proteinExistence type="predicted"/>
<dbReference type="EMBL" id="LR215031">
    <property type="protein sequence ID" value="VEU72680.1"/>
    <property type="molecule type" value="Genomic_DNA"/>
</dbReference>
<keyword evidence="2" id="KW-1185">Reference proteome</keyword>
<dbReference type="Proteomes" id="UP000289862">
    <property type="component" value="Chromosome"/>
</dbReference>
<gene>
    <name evidence="1" type="ORF">NCTC10186_00147</name>
</gene>
<name>A0A449AYU9_9BACT</name>
<dbReference type="KEGG" id="mgal:NCTC10186_00147"/>
<accession>A0A449AYU9</accession>
<reference evidence="1 2" key="1">
    <citation type="submission" date="2019-01" db="EMBL/GenBank/DDBJ databases">
        <authorList>
            <consortium name="Pathogen Informatics"/>
        </authorList>
    </citation>
    <scope>NUCLEOTIDE SEQUENCE [LARGE SCALE GENOMIC DNA]</scope>
    <source>
        <strain evidence="1 2">NCTC10186</strain>
    </source>
</reference>
<organism evidence="1 2">
    <name type="scientific">Mycoplasmopsis gallopavonis</name>
    <dbReference type="NCBI Taxonomy" id="76629"/>
    <lineage>
        <taxon>Bacteria</taxon>
        <taxon>Bacillati</taxon>
        <taxon>Mycoplasmatota</taxon>
        <taxon>Mycoplasmoidales</taxon>
        <taxon>Metamycoplasmataceae</taxon>
        <taxon>Mycoplasmopsis</taxon>
    </lineage>
</organism>
<sequence length="60" mass="6943">MLNVSLFNKTAKQWRDENPNLKGNMRDHASLNELLVLANMESYNAILIEKGLGQKKEWLN</sequence>